<keyword evidence="1" id="KW-0472">Membrane</keyword>
<feature type="transmembrane region" description="Helical" evidence="1">
    <location>
        <begin position="88"/>
        <end position="111"/>
    </location>
</feature>
<proteinExistence type="predicted"/>
<sequence>MSTVIVTATASSSVPSSSFFPFASASPTPYYNAGNSLPGRPDGSSQWLWKEQTVSAAGYLAAITYGLYIAVLYAAIANSIKSKKRSNLLWIPFLGGLFSLCTVSLACFVNFNEQAWIDQRNYPNGPLYFLYEQRHIPVSIAAVVASVLVQALAQGFLVYRCQAIFKKLLWITLPLGVWVVINLVLSILWAVNMSTSRVTFRVGTSEWPLFFSHPAVDVSMAFNAFVPALLLVGVAMQVRKVPTSFPGHVRSKFVRPDAVLVESALFFGIMSFVFVVLDGMEITGSRLFYPMLIQLMGVSVTLIVLRIVQGWTWDAGVIHRTPTDYEHSHARDALHALGDPTATRNSFDSEVSAKLQVAMHLGAGDPEKAAQ</sequence>
<gene>
    <name evidence="2" type="ORF">BXZ70DRAFT_1010179</name>
</gene>
<dbReference type="OrthoDB" id="2796825at2759"/>
<keyword evidence="1" id="KW-1133">Transmembrane helix</keyword>
<dbReference type="Proteomes" id="UP000813824">
    <property type="component" value="Unassembled WGS sequence"/>
</dbReference>
<accession>A0A8K0UIX4</accession>
<dbReference type="AlphaFoldDB" id="A0A8K0UIX4"/>
<comment type="caution">
    <text evidence="2">The sequence shown here is derived from an EMBL/GenBank/DDBJ whole genome shotgun (WGS) entry which is preliminary data.</text>
</comment>
<dbReference type="EMBL" id="JAEVFJ010000027">
    <property type="protein sequence ID" value="KAH8093852.1"/>
    <property type="molecule type" value="Genomic_DNA"/>
</dbReference>
<evidence type="ECO:0000256" key="1">
    <source>
        <dbReference type="SAM" id="Phobius"/>
    </source>
</evidence>
<feature type="transmembrane region" description="Helical" evidence="1">
    <location>
        <begin position="168"/>
        <end position="191"/>
    </location>
</feature>
<feature type="transmembrane region" description="Helical" evidence="1">
    <location>
        <begin position="218"/>
        <end position="238"/>
    </location>
</feature>
<evidence type="ECO:0000313" key="3">
    <source>
        <dbReference type="Proteomes" id="UP000813824"/>
    </source>
</evidence>
<feature type="transmembrane region" description="Helical" evidence="1">
    <location>
        <begin position="136"/>
        <end position="159"/>
    </location>
</feature>
<keyword evidence="3" id="KW-1185">Reference proteome</keyword>
<feature type="transmembrane region" description="Helical" evidence="1">
    <location>
        <begin position="259"/>
        <end position="277"/>
    </location>
</feature>
<feature type="transmembrane region" description="Helical" evidence="1">
    <location>
        <begin position="289"/>
        <end position="308"/>
    </location>
</feature>
<protein>
    <submittedName>
        <fullName evidence="2">Uncharacterized protein</fullName>
    </submittedName>
</protein>
<feature type="transmembrane region" description="Helical" evidence="1">
    <location>
        <begin position="56"/>
        <end position="76"/>
    </location>
</feature>
<reference evidence="2" key="1">
    <citation type="journal article" date="2021" name="New Phytol.">
        <title>Evolutionary innovations through gain and loss of genes in the ectomycorrhizal Boletales.</title>
        <authorList>
            <person name="Wu G."/>
            <person name="Miyauchi S."/>
            <person name="Morin E."/>
            <person name="Kuo A."/>
            <person name="Drula E."/>
            <person name="Varga T."/>
            <person name="Kohler A."/>
            <person name="Feng B."/>
            <person name="Cao Y."/>
            <person name="Lipzen A."/>
            <person name="Daum C."/>
            <person name="Hundley H."/>
            <person name="Pangilinan J."/>
            <person name="Johnson J."/>
            <person name="Barry K."/>
            <person name="LaButti K."/>
            <person name="Ng V."/>
            <person name="Ahrendt S."/>
            <person name="Min B."/>
            <person name="Choi I.G."/>
            <person name="Park H."/>
            <person name="Plett J.M."/>
            <person name="Magnuson J."/>
            <person name="Spatafora J.W."/>
            <person name="Nagy L.G."/>
            <person name="Henrissat B."/>
            <person name="Grigoriev I.V."/>
            <person name="Yang Z.L."/>
            <person name="Xu J."/>
            <person name="Martin F.M."/>
        </authorList>
    </citation>
    <scope>NUCLEOTIDE SEQUENCE</scope>
    <source>
        <strain evidence="2">KKN 215</strain>
    </source>
</reference>
<name>A0A8K0UIX4_9AGAR</name>
<evidence type="ECO:0000313" key="2">
    <source>
        <dbReference type="EMBL" id="KAH8093852.1"/>
    </source>
</evidence>
<keyword evidence="1" id="KW-0812">Transmembrane</keyword>
<organism evidence="2 3">
    <name type="scientific">Cristinia sonorae</name>
    <dbReference type="NCBI Taxonomy" id="1940300"/>
    <lineage>
        <taxon>Eukaryota</taxon>
        <taxon>Fungi</taxon>
        <taxon>Dikarya</taxon>
        <taxon>Basidiomycota</taxon>
        <taxon>Agaricomycotina</taxon>
        <taxon>Agaricomycetes</taxon>
        <taxon>Agaricomycetidae</taxon>
        <taxon>Agaricales</taxon>
        <taxon>Pleurotineae</taxon>
        <taxon>Stephanosporaceae</taxon>
        <taxon>Cristinia</taxon>
    </lineage>
</organism>